<keyword evidence="7" id="KW-0460">Magnesium</keyword>
<dbReference type="PANTHER" id="PTHR15822">
    <property type="entry name" value="TRAF AND TNF RECEPTOR-ASSOCIATED PROTEIN"/>
    <property type="match status" value="1"/>
</dbReference>
<dbReference type="InterPro" id="IPR036691">
    <property type="entry name" value="Endo/exonu/phosph_ase_sf"/>
</dbReference>
<dbReference type="EMBL" id="JAUSUW010000017">
    <property type="protein sequence ID" value="MDQ0423214.1"/>
    <property type="molecule type" value="Genomic_DNA"/>
</dbReference>
<dbReference type="Gene3D" id="3.60.10.10">
    <property type="entry name" value="Endonuclease/exonuclease/phosphatase"/>
    <property type="match status" value="1"/>
</dbReference>
<keyword evidence="8" id="KW-0234">DNA repair</keyword>
<keyword evidence="6 10" id="KW-0378">Hydrolase</keyword>
<dbReference type="SUPFAM" id="SSF56219">
    <property type="entry name" value="DNase I-like"/>
    <property type="match status" value="1"/>
</dbReference>
<evidence type="ECO:0000313" key="11">
    <source>
        <dbReference type="Proteomes" id="UP001238496"/>
    </source>
</evidence>
<evidence type="ECO:0000256" key="1">
    <source>
        <dbReference type="ARBA" id="ARBA00001936"/>
    </source>
</evidence>
<evidence type="ECO:0000256" key="8">
    <source>
        <dbReference type="ARBA" id="ARBA00023204"/>
    </source>
</evidence>
<comment type="caution">
    <text evidence="10">The sequence shown here is derived from an EMBL/GenBank/DDBJ whole genome shotgun (WGS) entry which is preliminary data.</text>
</comment>
<comment type="cofactor">
    <cofactor evidence="1">
        <name>Mn(2+)</name>
        <dbReference type="ChEBI" id="CHEBI:29035"/>
    </cofactor>
</comment>
<dbReference type="GO" id="GO:0004519">
    <property type="term" value="F:endonuclease activity"/>
    <property type="evidence" value="ECO:0007669"/>
    <property type="project" value="UniProtKB-KW"/>
</dbReference>
<keyword evidence="4" id="KW-0479">Metal-binding</keyword>
<keyword evidence="10" id="KW-0255">Endonuclease</keyword>
<dbReference type="InterPro" id="IPR051547">
    <property type="entry name" value="TDP2-like"/>
</dbReference>
<gene>
    <name evidence="10" type="ORF">J2045_004266</name>
</gene>
<protein>
    <submittedName>
        <fullName evidence="10">Endonuclease/exonuclease/phosphatase family metal-dependent hydrolase</fullName>
    </submittedName>
</protein>
<evidence type="ECO:0000313" key="10">
    <source>
        <dbReference type="EMBL" id="MDQ0423214.1"/>
    </source>
</evidence>
<dbReference type="Proteomes" id="UP001238496">
    <property type="component" value="Unassembled WGS sequence"/>
</dbReference>
<accession>A0ABU0GCY6</accession>
<evidence type="ECO:0000256" key="2">
    <source>
        <dbReference type="ARBA" id="ARBA00001946"/>
    </source>
</evidence>
<name>A0ABU0GCY6_9HYPH</name>
<evidence type="ECO:0000259" key="9">
    <source>
        <dbReference type="Pfam" id="PF03372"/>
    </source>
</evidence>
<feature type="domain" description="Endonuclease/exonuclease/phosphatase" evidence="9">
    <location>
        <begin position="11"/>
        <end position="266"/>
    </location>
</feature>
<keyword evidence="5" id="KW-0227">DNA damage</keyword>
<dbReference type="Pfam" id="PF03372">
    <property type="entry name" value="Exo_endo_phos"/>
    <property type="match status" value="1"/>
</dbReference>
<reference evidence="10 11" key="1">
    <citation type="submission" date="2023-07" db="EMBL/GenBank/DDBJ databases">
        <title>Genomic Encyclopedia of Type Strains, Phase IV (KMG-IV): sequencing the most valuable type-strain genomes for metagenomic binning, comparative biology and taxonomic classification.</title>
        <authorList>
            <person name="Goeker M."/>
        </authorList>
    </citation>
    <scope>NUCLEOTIDE SEQUENCE [LARGE SCALE GENOMIC DNA]</scope>
    <source>
        <strain evidence="10 11">DSM 1111</strain>
    </source>
</reference>
<evidence type="ECO:0000256" key="3">
    <source>
        <dbReference type="ARBA" id="ARBA00022722"/>
    </source>
</evidence>
<proteinExistence type="predicted"/>
<evidence type="ECO:0000256" key="6">
    <source>
        <dbReference type="ARBA" id="ARBA00022801"/>
    </source>
</evidence>
<organism evidence="10 11">
    <name type="scientific">Peteryoungia aggregata LMG 23059</name>
    <dbReference type="NCBI Taxonomy" id="1368425"/>
    <lineage>
        <taxon>Bacteria</taxon>
        <taxon>Pseudomonadati</taxon>
        <taxon>Pseudomonadota</taxon>
        <taxon>Alphaproteobacteria</taxon>
        <taxon>Hyphomicrobiales</taxon>
        <taxon>Rhizobiaceae</taxon>
        <taxon>Peteryoungia</taxon>
    </lineage>
</organism>
<evidence type="ECO:0000256" key="7">
    <source>
        <dbReference type="ARBA" id="ARBA00022842"/>
    </source>
</evidence>
<keyword evidence="11" id="KW-1185">Reference proteome</keyword>
<dbReference type="PANTHER" id="PTHR15822:SF4">
    <property type="entry name" value="TYROSYL-DNA PHOSPHODIESTERASE 2"/>
    <property type="match status" value="1"/>
</dbReference>
<evidence type="ECO:0000256" key="4">
    <source>
        <dbReference type="ARBA" id="ARBA00022723"/>
    </source>
</evidence>
<dbReference type="InterPro" id="IPR005135">
    <property type="entry name" value="Endo/exonuclease/phosphatase"/>
</dbReference>
<sequence length="274" mass="31214">MPAKARPLKLLSLNCWAGRLFPSLRDYILSENADVICLQEVLRSDTTEAEWVTYRDGHLEYQQRANLFEDMRAVLPDHDAFFCTSMRGELSADTGPVWAEFGLATFVRRGLPVIGQAMDFIHDQYRHDGWGPHPRPRNAHVVRIHDPETGKPTTIAHLHGLRREDGKHDTPERLAQAHQLVGLINRLWRPNDKLIVCGDLNLMPDSATFEILQSLGLTDLVTAGAFTGTRTSYYTKPERFADYILVSRQIDVSRFEVIRDPEVSDHCPLLLEFT</sequence>
<dbReference type="GO" id="GO:0016787">
    <property type="term" value="F:hydrolase activity"/>
    <property type="evidence" value="ECO:0007669"/>
    <property type="project" value="UniProtKB-KW"/>
</dbReference>
<evidence type="ECO:0000256" key="5">
    <source>
        <dbReference type="ARBA" id="ARBA00022763"/>
    </source>
</evidence>
<comment type="cofactor">
    <cofactor evidence="2">
        <name>Mg(2+)</name>
        <dbReference type="ChEBI" id="CHEBI:18420"/>
    </cofactor>
</comment>
<keyword evidence="3" id="KW-0540">Nuclease</keyword>